<keyword evidence="3" id="KW-1185">Reference proteome</keyword>
<dbReference type="Proteomes" id="UP001320898">
    <property type="component" value="Unassembled WGS sequence"/>
</dbReference>
<organism evidence="2 3">
    <name type="scientific">Microbaculum marinisediminis</name>
    <dbReference type="NCBI Taxonomy" id="2931392"/>
    <lineage>
        <taxon>Bacteria</taxon>
        <taxon>Pseudomonadati</taxon>
        <taxon>Pseudomonadota</taxon>
        <taxon>Alphaproteobacteria</taxon>
        <taxon>Hyphomicrobiales</taxon>
        <taxon>Tepidamorphaceae</taxon>
        <taxon>Microbaculum</taxon>
    </lineage>
</organism>
<evidence type="ECO:0000313" key="3">
    <source>
        <dbReference type="Proteomes" id="UP001320898"/>
    </source>
</evidence>
<protein>
    <submittedName>
        <fullName evidence="2">GNAT family N-acetyltransferase</fullName>
    </submittedName>
</protein>
<reference evidence="2 3" key="1">
    <citation type="submission" date="2022-04" db="EMBL/GenBank/DDBJ databases">
        <authorList>
            <person name="Ye Y.-Q."/>
            <person name="Du Z.-J."/>
        </authorList>
    </citation>
    <scope>NUCLEOTIDE SEQUENCE [LARGE SCALE GENOMIC DNA]</scope>
    <source>
        <strain evidence="2 3">A6E488</strain>
    </source>
</reference>
<dbReference type="EMBL" id="JALIDZ010000004">
    <property type="protein sequence ID" value="MCT8972323.1"/>
    <property type="molecule type" value="Genomic_DNA"/>
</dbReference>
<feature type="domain" description="N-acetyltransferase" evidence="1">
    <location>
        <begin position="6"/>
        <end position="169"/>
    </location>
</feature>
<accession>A0AAW5R0D0</accession>
<sequence>MSTVVIDVRPATAKDAVGISEVHDEAWATAYRGIIPAVTLEKMMARRGPAYWSRLTSRGGAGTLVLAFDGEVAGYATLGPNRVKRLSYGGEIYELYLRPTHQGIGLGRRVFREARKVLGANRLEGLVVWALEENTQARHFYGALGGIEVARTYEPFGDAKLSKIAFAWR</sequence>
<dbReference type="Pfam" id="PF00583">
    <property type="entry name" value="Acetyltransf_1"/>
    <property type="match status" value="1"/>
</dbReference>
<dbReference type="RefSeq" id="WP_261615887.1">
    <property type="nucleotide sequence ID" value="NZ_JALIDZ010000004.1"/>
</dbReference>
<dbReference type="GO" id="GO:0016747">
    <property type="term" value="F:acyltransferase activity, transferring groups other than amino-acyl groups"/>
    <property type="evidence" value="ECO:0007669"/>
    <property type="project" value="InterPro"/>
</dbReference>
<dbReference type="Gene3D" id="3.40.630.30">
    <property type="match status" value="1"/>
</dbReference>
<name>A0AAW5R0D0_9HYPH</name>
<dbReference type="AlphaFoldDB" id="A0AAW5R0D0"/>
<gene>
    <name evidence="2" type="ORF">MUB46_10685</name>
</gene>
<dbReference type="InterPro" id="IPR016181">
    <property type="entry name" value="Acyl_CoA_acyltransferase"/>
</dbReference>
<dbReference type="InterPro" id="IPR000182">
    <property type="entry name" value="GNAT_dom"/>
</dbReference>
<comment type="caution">
    <text evidence="2">The sequence shown here is derived from an EMBL/GenBank/DDBJ whole genome shotgun (WGS) entry which is preliminary data.</text>
</comment>
<evidence type="ECO:0000259" key="1">
    <source>
        <dbReference type="PROSITE" id="PS51186"/>
    </source>
</evidence>
<dbReference type="PROSITE" id="PS51186">
    <property type="entry name" value="GNAT"/>
    <property type="match status" value="1"/>
</dbReference>
<evidence type="ECO:0000313" key="2">
    <source>
        <dbReference type="EMBL" id="MCT8972323.1"/>
    </source>
</evidence>
<proteinExistence type="predicted"/>
<dbReference type="SUPFAM" id="SSF55729">
    <property type="entry name" value="Acyl-CoA N-acyltransferases (Nat)"/>
    <property type="match status" value="1"/>
</dbReference>
<dbReference type="CDD" id="cd04301">
    <property type="entry name" value="NAT_SF"/>
    <property type="match status" value="1"/>
</dbReference>